<dbReference type="PANTHER" id="PTHR12863:SF1">
    <property type="entry name" value="FATTY ACID 2-HYDROXYLASE"/>
    <property type="match status" value="1"/>
</dbReference>
<dbReference type="AlphaFoldDB" id="A0A1E5LFB4"/>
<evidence type="ECO:0000256" key="12">
    <source>
        <dbReference type="ARBA" id="ARBA00023136"/>
    </source>
</evidence>
<evidence type="ECO:0000259" key="15">
    <source>
        <dbReference type="Pfam" id="PF04116"/>
    </source>
</evidence>
<gene>
    <name evidence="16" type="ORF">BFG57_01865</name>
</gene>
<keyword evidence="17" id="KW-1185">Reference proteome</keyword>
<keyword evidence="12 14" id="KW-0472">Membrane</keyword>
<comment type="caution">
    <text evidence="16">The sequence shown here is derived from an EMBL/GenBank/DDBJ whole genome shotgun (WGS) entry which is preliminary data.</text>
</comment>
<dbReference type="PANTHER" id="PTHR12863">
    <property type="entry name" value="FATTY ACID HYDROXYLASE"/>
    <property type="match status" value="1"/>
</dbReference>
<evidence type="ECO:0000256" key="3">
    <source>
        <dbReference type="ARBA" id="ARBA00022516"/>
    </source>
</evidence>
<evidence type="ECO:0000256" key="6">
    <source>
        <dbReference type="ARBA" id="ARBA00022824"/>
    </source>
</evidence>
<keyword evidence="4 14" id="KW-0812">Transmembrane</keyword>
<evidence type="ECO:0000256" key="14">
    <source>
        <dbReference type="SAM" id="Phobius"/>
    </source>
</evidence>
<evidence type="ECO:0000313" key="17">
    <source>
        <dbReference type="Proteomes" id="UP000095209"/>
    </source>
</evidence>
<keyword evidence="6" id="KW-0256">Endoplasmic reticulum</keyword>
<keyword evidence="10" id="KW-0560">Oxidoreductase</keyword>
<protein>
    <submittedName>
        <fullName evidence="16">Fatty acid hydroxylase</fullName>
    </submittedName>
</protein>
<evidence type="ECO:0000256" key="11">
    <source>
        <dbReference type="ARBA" id="ARBA00023098"/>
    </source>
</evidence>
<comment type="cofactor">
    <cofactor evidence="1">
        <name>Zn(2+)</name>
        <dbReference type="ChEBI" id="CHEBI:29105"/>
    </cofactor>
</comment>
<feature type="transmembrane region" description="Helical" evidence="14">
    <location>
        <begin position="12"/>
        <end position="33"/>
    </location>
</feature>
<dbReference type="GO" id="GO:0006633">
    <property type="term" value="P:fatty acid biosynthetic process"/>
    <property type="evidence" value="ECO:0007669"/>
    <property type="project" value="UniProtKB-KW"/>
</dbReference>
<dbReference type="Proteomes" id="UP000095209">
    <property type="component" value="Unassembled WGS sequence"/>
</dbReference>
<keyword evidence="3" id="KW-0444">Lipid biosynthesis</keyword>
<proteinExistence type="predicted"/>
<organism evidence="16 17">
    <name type="scientific">Bacillus solimangrovi</name>
    <dbReference type="NCBI Taxonomy" id="1305675"/>
    <lineage>
        <taxon>Bacteria</taxon>
        <taxon>Bacillati</taxon>
        <taxon>Bacillota</taxon>
        <taxon>Bacilli</taxon>
        <taxon>Bacillales</taxon>
        <taxon>Bacillaceae</taxon>
        <taxon>Bacillus</taxon>
    </lineage>
</organism>
<evidence type="ECO:0000256" key="2">
    <source>
        <dbReference type="ARBA" id="ARBA00004477"/>
    </source>
</evidence>
<feature type="transmembrane region" description="Helical" evidence="14">
    <location>
        <begin position="39"/>
        <end position="60"/>
    </location>
</feature>
<dbReference type="RefSeq" id="WP_069717211.1">
    <property type="nucleotide sequence ID" value="NZ_MJEH01000022.1"/>
</dbReference>
<dbReference type="STRING" id="1305675.BFG57_01865"/>
<evidence type="ECO:0000256" key="4">
    <source>
        <dbReference type="ARBA" id="ARBA00022692"/>
    </source>
</evidence>
<evidence type="ECO:0000256" key="1">
    <source>
        <dbReference type="ARBA" id="ARBA00001947"/>
    </source>
</evidence>
<evidence type="ECO:0000256" key="8">
    <source>
        <dbReference type="ARBA" id="ARBA00022833"/>
    </source>
</evidence>
<keyword evidence="7" id="KW-0276">Fatty acid metabolism</keyword>
<dbReference type="Pfam" id="PF04116">
    <property type="entry name" value="FA_hydroxylase"/>
    <property type="match status" value="1"/>
</dbReference>
<keyword evidence="13" id="KW-0275">Fatty acid biosynthesis</keyword>
<evidence type="ECO:0000256" key="7">
    <source>
        <dbReference type="ARBA" id="ARBA00022832"/>
    </source>
</evidence>
<evidence type="ECO:0000256" key="13">
    <source>
        <dbReference type="ARBA" id="ARBA00023160"/>
    </source>
</evidence>
<dbReference type="InterPro" id="IPR014430">
    <property type="entry name" value="Scs7"/>
</dbReference>
<evidence type="ECO:0000256" key="5">
    <source>
        <dbReference type="ARBA" id="ARBA00022723"/>
    </source>
</evidence>
<dbReference type="GO" id="GO:0016020">
    <property type="term" value="C:membrane"/>
    <property type="evidence" value="ECO:0007669"/>
    <property type="project" value="InterPro"/>
</dbReference>
<evidence type="ECO:0000256" key="10">
    <source>
        <dbReference type="ARBA" id="ARBA00023002"/>
    </source>
</evidence>
<keyword evidence="9 14" id="KW-1133">Transmembrane helix</keyword>
<evidence type="ECO:0000313" key="16">
    <source>
        <dbReference type="EMBL" id="OEH92769.1"/>
    </source>
</evidence>
<reference evidence="16 17" key="1">
    <citation type="submission" date="2016-08" db="EMBL/GenBank/DDBJ databases">
        <title>Genome of Bacillus solimangrovi GH2-4.</title>
        <authorList>
            <person name="Lim S."/>
            <person name="Kim B.-C."/>
        </authorList>
    </citation>
    <scope>NUCLEOTIDE SEQUENCE [LARGE SCALE GENOMIC DNA]</scope>
    <source>
        <strain evidence="16 17">GH2-4</strain>
    </source>
</reference>
<comment type="subcellular location">
    <subcellularLocation>
        <location evidence="2">Endoplasmic reticulum membrane</location>
        <topology evidence="2">Multi-pass membrane protein</topology>
    </subcellularLocation>
</comment>
<feature type="transmembrane region" description="Helical" evidence="14">
    <location>
        <begin position="122"/>
        <end position="141"/>
    </location>
</feature>
<keyword evidence="11" id="KW-0443">Lipid metabolism</keyword>
<dbReference type="EMBL" id="MJEH01000022">
    <property type="protein sequence ID" value="OEH92769.1"/>
    <property type="molecule type" value="Genomic_DNA"/>
</dbReference>
<keyword evidence="8" id="KW-0862">Zinc</keyword>
<sequence>MKNDRLYRDYFFHFDILVMSTLFVGLIVGLVMMTFTQGFTWLLLVAIACGIVTFMFSEYITHRFLFHLKAPKNQFFLNLLKRLHYDHHAYPNDLKLLFLPLWYSIPNLGILALIFYFITNSVLGTVAFCVGLMFMFLVYEWKHYIAHRPIKPVTKLGVWVKKTHLLHHYKNENYWYGVSNPYVDILFGTLKDEKTVETSQTASDLENRA</sequence>
<keyword evidence="5" id="KW-0479">Metal-binding</keyword>
<dbReference type="OrthoDB" id="9784228at2"/>
<name>A0A1E5LFB4_9BACI</name>
<accession>A0A1E5LFB4</accession>
<evidence type="ECO:0000256" key="9">
    <source>
        <dbReference type="ARBA" id="ARBA00022989"/>
    </source>
</evidence>
<dbReference type="GO" id="GO:0080132">
    <property type="term" value="F:fatty acid 2-hydroxylase activity"/>
    <property type="evidence" value="ECO:0007669"/>
    <property type="project" value="InterPro"/>
</dbReference>
<feature type="transmembrane region" description="Helical" evidence="14">
    <location>
        <begin position="96"/>
        <end position="116"/>
    </location>
</feature>
<dbReference type="GO" id="GO:0005506">
    <property type="term" value="F:iron ion binding"/>
    <property type="evidence" value="ECO:0007669"/>
    <property type="project" value="InterPro"/>
</dbReference>
<feature type="domain" description="Fatty acid hydroxylase" evidence="15">
    <location>
        <begin position="48"/>
        <end position="189"/>
    </location>
</feature>
<dbReference type="InterPro" id="IPR006694">
    <property type="entry name" value="Fatty_acid_hydroxylase"/>
</dbReference>